<evidence type="ECO:0008006" key="3">
    <source>
        <dbReference type="Google" id="ProtNLM"/>
    </source>
</evidence>
<comment type="caution">
    <text evidence="1">The sequence shown here is derived from an EMBL/GenBank/DDBJ whole genome shotgun (WGS) entry which is preliminary data.</text>
</comment>
<accession>A0ABP4XBP5</accession>
<keyword evidence="2" id="KW-1185">Reference proteome</keyword>
<proteinExistence type="predicted"/>
<dbReference type="EMBL" id="BAAALS010000048">
    <property type="protein sequence ID" value="GAA1776573.1"/>
    <property type="molecule type" value="Genomic_DNA"/>
</dbReference>
<evidence type="ECO:0000313" key="2">
    <source>
        <dbReference type="Proteomes" id="UP001500655"/>
    </source>
</evidence>
<sequence length="39" mass="4205">MHRALYAGDRAVPAGQMTHKDLTAIRYRGAAAQVADAIH</sequence>
<reference evidence="2" key="1">
    <citation type="journal article" date="2019" name="Int. J. Syst. Evol. Microbiol.">
        <title>The Global Catalogue of Microorganisms (GCM) 10K type strain sequencing project: providing services to taxonomists for standard genome sequencing and annotation.</title>
        <authorList>
            <consortium name="The Broad Institute Genomics Platform"/>
            <consortium name="The Broad Institute Genome Sequencing Center for Infectious Disease"/>
            <person name="Wu L."/>
            <person name="Ma J."/>
        </authorList>
    </citation>
    <scope>NUCLEOTIDE SEQUENCE [LARGE SCALE GENOMIC DNA]</scope>
    <source>
        <strain evidence="2">JCM 13249</strain>
    </source>
</reference>
<gene>
    <name evidence="1" type="ORF">GCM10009681_54790</name>
</gene>
<dbReference type="Proteomes" id="UP001500655">
    <property type="component" value="Unassembled WGS sequence"/>
</dbReference>
<evidence type="ECO:0000313" key="1">
    <source>
        <dbReference type="EMBL" id="GAA1776573.1"/>
    </source>
</evidence>
<protein>
    <recommendedName>
        <fullName evidence="3">Integrase</fullName>
    </recommendedName>
</protein>
<organism evidence="1 2">
    <name type="scientific">Luedemannella helvata</name>
    <dbReference type="NCBI Taxonomy" id="349315"/>
    <lineage>
        <taxon>Bacteria</taxon>
        <taxon>Bacillati</taxon>
        <taxon>Actinomycetota</taxon>
        <taxon>Actinomycetes</taxon>
        <taxon>Micromonosporales</taxon>
        <taxon>Micromonosporaceae</taxon>
        <taxon>Luedemannella</taxon>
    </lineage>
</organism>
<name>A0ABP4XBP5_9ACTN</name>